<dbReference type="Proteomes" id="UP000054007">
    <property type="component" value="Unassembled WGS sequence"/>
</dbReference>
<dbReference type="InterPro" id="IPR013083">
    <property type="entry name" value="Znf_RING/FYVE/PHD"/>
</dbReference>
<dbReference type="Pfam" id="PF13445">
    <property type="entry name" value="zf-RING_UBOX"/>
    <property type="match status" value="1"/>
</dbReference>
<dbReference type="InterPro" id="IPR001841">
    <property type="entry name" value="Znf_RING"/>
</dbReference>
<dbReference type="PROSITE" id="PS00518">
    <property type="entry name" value="ZF_RING_1"/>
    <property type="match status" value="1"/>
</dbReference>
<dbReference type="GO" id="GO:0003723">
    <property type="term" value="F:RNA binding"/>
    <property type="evidence" value="ECO:0007669"/>
    <property type="project" value="UniProtKB-UniRule"/>
</dbReference>
<accession>A0A0D7B8A1</accession>
<dbReference type="SUPFAM" id="SSF90229">
    <property type="entry name" value="CCCH zinc finger"/>
    <property type="match status" value="3"/>
</dbReference>
<feature type="zinc finger region" description="C3H1-type" evidence="9">
    <location>
        <begin position="85"/>
        <end position="112"/>
    </location>
</feature>
<evidence type="ECO:0000256" key="5">
    <source>
        <dbReference type="ARBA" id="ARBA00022771"/>
    </source>
</evidence>
<feature type="domain" description="RING-type" evidence="14">
    <location>
        <begin position="693"/>
        <end position="905"/>
    </location>
</feature>
<evidence type="ECO:0000256" key="9">
    <source>
        <dbReference type="PROSITE-ProRule" id="PRU00723"/>
    </source>
</evidence>
<feature type="domain" description="RRM" evidence="12">
    <location>
        <begin position="239"/>
        <end position="314"/>
    </location>
</feature>
<dbReference type="InterPro" id="IPR035979">
    <property type="entry name" value="RBD_domain_sf"/>
</dbReference>
<feature type="compositionally biased region" description="Polar residues" evidence="10">
    <location>
        <begin position="172"/>
        <end position="190"/>
    </location>
</feature>
<proteinExistence type="predicted"/>
<dbReference type="InterPro" id="IPR002867">
    <property type="entry name" value="IBR_dom"/>
</dbReference>
<evidence type="ECO:0000259" key="13">
    <source>
        <dbReference type="PROSITE" id="PS50103"/>
    </source>
</evidence>
<feature type="domain" description="C3H1-type" evidence="13">
    <location>
        <begin position="2"/>
        <end position="29"/>
    </location>
</feature>
<dbReference type="Gene3D" id="3.30.40.10">
    <property type="entry name" value="Zinc/RING finger domain, C3HC4 (zinc finger)"/>
    <property type="match status" value="1"/>
</dbReference>
<evidence type="ECO:0008006" key="17">
    <source>
        <dbReference type="Google" id="ProtNLM"/>
    </source>
</evidence>
<dbReference type="SMART" id="SM00356">
    <property type="entry name" value="ZnF_C3H1"/>
    <property type="match status" value="4"/>
</dbReference>
<feature type="domain" description="RING-type" evidence="11">
    <location>
        <begin position="697"/>
        <end position="748"/>
    </location>
</feature>
<feature type="domain" description="C3H1-type" evidence="13">
    <location>
        <begin position="114"/>
        <end position="140"/>
    </location>
</feature>
<keyword evidence="3 9" id="KW-0479">Metal-binding</keyword>
<dbReference type="SMART" id="SM00360">
    <property type="entry name" value="RRM"/>
    <property type="match status" value="2"/>
</dbReference>
<dbReference type="Pfam" id="PF22191">
    <property type="entry name" value="IBR_1"/>
    <property type="match status" value="1"/>
</dbReference>
<keyword evidence="7 9" id="KW-0862">Zinc</keyword>
<evidence type="ECO:0000256" key="4">
    <source>
        <dbReference type="ARBA" id="ARBA00022737"/>
    </source>
</evidence>
<dbReference type="PANTHER" id="PTHR22770:SF13">
    <property type="entry name" value="RING-TYPE DOMAIN-CONTAINING PROTEIN"/>
    <property type="match status" value="1"/>
</dbReference>
<keyword evidence="6" id="KW-0833">Ubl conjugation pathway</keyword>
<dbReference type="EMBL" id="KN880553">
    <property type="protein sequence ID" value="KIY66480.1"/>
    <property type="molecule type" value="Genomic_DNA"/>
</dbReference>
<dbReference type="Gene3D" id="4.10.1000.10">
    <property type="entry name" value="Zinc finger, CCCH-type"/>
    <property type="match status" value="2"/>
</dbReference>
<dbReference type="STRING" id="1314674.A0A0D7B8A1"/>
<dbReference type="Pfam" id="PF01485">
    <property type="entry name" value="IBR"/>
    <property type="match status" value="1"/>
</dbReference>
<feature type="zinc finger region" description="C3H1-type" evidence="9">
    <location>
        <begin position="38"/>
        <end position="65"/>
    </location>
</feature>
<dbReference type="PROSITE" id="PS51873">
    <property type="entry name" value="TRIAD"/>
    <property type="match status" value="1"/>
</dbReference>
<dbReference type="GO" id="GO:0043130">
    <property type="term" value="F:ubiquitin binding"/>
    <property type="evidence" value="ECO:0007669"/>
    <property type="project" value="TreeGrafter"/>
</dbReference>
<dbReference type="InterPro" id="IPR000571">
    <property type="entry name" value="Znf_CCCH"/>
</dbReference>
<dbReference type="GO" id="GO:0004842">
    <property type="term" value="F:ubiquitin-protein transferase activity"/>
    <property type="evidence" value="ECO:0007669"/>
    <property type="project" value="TreeGrafter"/>
</dbReference>
<evidence type="ECO:0000256" key="2">
    <source>
        <dbReference type="ARBA" id="ARBA00022679"/>
    </source>
</evidence>
<evidence type="ECO:0000259" key="12">
    <source>
        <dbReference type="PROSITE" id="PS50102"/>
    </source>
</evidence>
<evidence type="ECO:0000256" key="1">
    <source>
        <dbReference type="ARBA" id="ARBA00004906"/>
    </source>
</evidence>
<keyword evidence="8" id="KW-0694">RNA-binding</keyword>
<comment type="pathway">
    <text evidence="1">Protein modification; protein ubiquitination.</text>
</comment>
<dbReference type="AlphaFoldDB" id="A0A0D7B8A1"/>
<dbReference type="SUPFAM" id="SSF54928">
    <property type="entry name" value="RNA-binding domain, RBD"/>
    <property type="match status" value="1"/>
</dbReference>
<evidence type="ECO:0000256" key="8">
    <source>
        <dbReference type="PROSITE-ProRule" id="PRU00176"/>
    </source>
</evidence>
<dbReference type="Pfam" id="PF14608">
    <property type="entry name" value="zf-CCCH_2"/>
    <property type="match status" value="4"/>
</dbReference>
<feature type="zinc finger region" description="C3H1-type" evidence="9">
    <location>
        <begin position="2"/>
        <end position="29"/>
    </location>
</feature>
<dbReference type="GO" id="GO:0008270">
    <property type="term" value="F:zinc ion binding"/>
    <property type="evidence" value="ECO:0007669"/>
    <property type="project" value="UniProtKB-KW"/>
</dbReference>
<evidence type="ECO:0000256" key="7">
    <source>
        <dbReference type="ARBA" id="ARBA00022833"/>
    </source>
</evidence>
<keyword evidence="5 9" id="KW-0863">Zinc-finger</keyword>
<keyword evidence="16" id="KW-1185">Reference proteome</keyword>
<evidence type="ECO:0000256" key="3">
    <source>
        <dbReference type="ARBA" id="ARBA00022723"/>
    </source>
</evidence>
<dbReference type="SMART" id="SM00647">
    <property type="entry name" value="IBR"/>
    <property type="match status" value="2"/>
</dbReference>
<dbReference type="GO" id="GO:0097039">
    <property type="term" value="P:protein linear polyubiquitination"/>
    <property type="evidence" value="ECO:0007669"/>
    <property type="project" value="TreeGrafter"/>
</dbReference>
<dbReference type="PROSITE" id="PS50103">
    <property type="entry name" value="ZF_C3H1"/>
    <property type="match status" value="4"/>
</dbReference>
<evidence type="ECO:0000313" key="15">
    <source>
        <dbReference type="EMBL" id="KIY66480.1"/>
    </source>
</evidence>
<dbReference type="Gene3D" id="3.30.70.330">
    <property type="match status" value="2"/>
</dbReference>
<dbReference type="InterPro" id="IPR027370">
    <property type="entry name" value="Znf-RING_euk"/>
</dbReference>
<protein>
    <recommendedName>
        <fullName evidence="17">RING-type E3 ubiquitin transferase</fullName>
    </recommendedName>
</protein>
<name>A0A0D7B8A1_9AGAR</name>
<feature type="region of interest" description="Disordered" evidence="10">
    <location>
        <begin position="138"/>
        <end position="196"/>
    </location>
</feature>
<organism evidence="15 16">
    <name type="scientific">Cylindrobasidium torrendii FP15055 ss-10</name>
    <dbReference type="NCBI Taxonomy" id="1314674"/>
    <lineage>
        <taxon>Eukaryota</taxon>
        <taxon>Fungi</taxon>
        <taxon>Dikarya</taxon>
        <taxon>Basidiomycota</taxon>
        <taxon>Agaricomycotina</taxon>
        <taxon>Agaricomycetes</taxon>
        <taxon>Agaricomycetidae</taxon>
        <taxon>Agaricales</taxon>
        <taxon>Marasmiineae</taxon>
        <taxon>Physalacriaceae</taxon>
        <taxon>Cylindrobasidium</taxon>
    </lineage>
</organism>
<dbReference type="CDD" id="cd20335">
    <property type="entry name" value="BRcat_RBR"/>
    <property type="match status" value="1"/>
</dbReference>
<dbReference type="InterPro" id="IPR036855">
    <property type="entry name" value="Znf_CCCH_sf"/>
</dbReference>
<dbReference type="PROSITE" id="PS50102">
    <property type="entry name" value="RRM"/>
    <property type="match status" value="1"/>
</dbReference>
<dbReference type="PANTHER" id="PTHR22770">
    <property type="entry name" value="UBIQUITIN CONJUGATING ENZYME 7 INTERACTING PROTEIN-RELATED"/>
    <property type="match status" value="1"/>
</dbReference>
<dbReference type="Gene3D" id="1.20.120.1750">
    <property type="match status" value="1"/>
</dbReference>
<dbReference type="OrthoDB" id="1431934at2759"/>
<dbReference type="InterPro" id="IPR051628">
    <property type="entry name" value="LUBAC_E3_Ligases"/>
</dbReference>
<dbReference type="InterPro" id="IPR000504">
    <property type="entry name" value="RRM_dom"/>
</dbReference>
<dbReference type="InterPro" id="IPR012677">
    <property type="entry name" value="Nucleotide-bd_a/b_plait_sf"/>
</dbReference>
<evidence type="ECO:0000256" key="10">
    <source>
        <dbReference type="SAM" id="MobiDB-lite"/>
    </source>
</evidence>
<evidence type="ECO:0000259" key="14">
    <source>
        <dbReference type="PROSITE" id="PS51873"/>
    </source>
</evidence>
<evidence type="ECO:0000256" key="6">
    <source>
        <dbReference type="ARBA" id="ARBA00022786"/>
    </source>
</evidence>
<evidence type="ECO:0000313" key="16">
    <source>
        <dbReference type="Proteomes" id="UP000054007"/>
    </source>
</evidence>
<dbReference type="InterPro" id="IPR044066">
    <property type="entry name" value="TRIAD_supradom"/>
</dbReference>
<keyword evidence="2" id="KW-0808">Transferase</keyword>
<gene>
    <name evidence="15" type="ORF">CYLTODRAFT_398670</name>
</gene>
<evidence type="ECO:0000259" key="11">
    <source>
        <dbReference type="PROSITE" id="PS50089"/>
    </source>
</evidence>
<feature type="domain" description="C3H1-type" evidence="13">
    <location>
        <begin position="85"/>
        <end position="112"/>
    </location>
</feature>
<dbReference type="CDD" id="cd22585">
    <property type="entry name" value="Rcat_RBR_DEAH12-like"/>
    <property type="match status" value="1"/>
</dbReference>
<sequence>MSVSQLICPYFLQGKCMYGDDCRQRHSLPSTITKPPPARKIMACAFYSKGTCTKGDKCPFFHPTSQAQDSWRRAPTSQETPKTSTGAFKPCAFYLKGRCTKGDTCPFPHTGGVISQPPCAYYLAGRCRYGAQCSASHDAPSSPVSSSSPTPPSPLFRTYAPSKSRAIPIRSQPAQETTTKSRNPNTTKGNAQDGIDESLAAASPTETPLVEHEMTLSHCGVVFTAGARVKEVVTPFESCTLIVANLVEEETQASLIRVFDPFGSLQTIVLLRDRDTAMARVTYRTAAEATSAIHGLRGSQYQPKMDLKVVKSGDAVLRSTKVKLSWYAPKRIGWAHYKTIARARENAARLDGTKFNSTTIKATFQTPSFRQHTSFSVELRGLPSNTTETHLARFCRSETVALKPMGYDRDTSLLDVQSQLQEVGPLETFDALPVDSTKSKIVVFAQFAHSEHAEAAVARLHNSKQSYLNHSPMWLERIHAVKYTVSIGLLSAIRDPLEVLAATCEDCKLRFYEPQADAPQESAGIATIRLFSANAKALGVAKRQLEKLLDGERLVDHSGMQVWDEFLVEVTGERFLHFIERIHGVYVKCDKRNRVVHLFGGVNGGLEEAREAILERLAELKTSSTEIPVERSVLAWLMRGGMDVLSERFGHEFGTVNIVRRILVVKPDIEVKEVQAAIDNRGRAVAVSNAQSDSACCPVCCSDVDAPYTLQCGHAYCKDCLTLMLSTTSSAAPSVACIFEDSECRSCHSNIDLSVVRELLTPEQERTLFETSFRSYVHSHPNDFKYCPTPDCGVIYRPGDEGTVLSCPSCLDKICAACNTQFHEGLSCSEYRDHREGGERSFRQWKAANQVKDCPSCGASIEKVAGCNHMTCLSCQTHMCWVCLKTFAASEVDSEDGVYAHMRRVHGGIQ</sequence>
<dbReference type="InterPro" id="IPR017907">
    <property type="entry name" value="Znf_RING_CS"/>
</dbReference>
<dbReference type="Pfam" id="PF00076">
    <property type="entry name" value="RRM_1"/>
    <property type="match status" value="1"/>
</dbReference>
<feature type="zinc finger region" description="C3H1-type" evidence="9">
    <location>
        <begin position="114"/>
        <end position="140"/>
    </location>
</feature>
<dbReference type="SUPFAM" id="SSF57850">
    <property type="entry name" value="RING/U-box"/>
    <property type="match status" value="3"/>
</dbReference>
<dbReference type="PROSITE" id="PS50089">
    <property type="entry name" value="ZF_RING_2"/>
    <property type="match status" value="1"/>
</dbReference>
<keyword evidence="4" id="KW-0677">Repeat</keyword>
<dbReference type="GO" id="GO:0000151">
    <property type="term" value="C:ubiquitin ligase complex"/>
    <property type="evidence" value="ECO:0007669"/>
    <property type="project" value="TreeGrafter"/>
</dbReference>
<dbReference type="CDD" id="cd00590">
    <property type="entry name" value="RRM_SF"/>
    <property type="match status" value="1"/>
</dbReference>
<feature type="domain" description="C3H1-type" evidence="13">
    <location>
        <begin position="38"/>
        <end position="65"/>
    </location>
</feature>
<reference evidence="15 16" key="1">
    <citation type="journal article" date="2015" name="Fungal Genet. Biol.">
        <title>Evolution of novel wood decay mechanisms in Agaricales revealed by the genome sequences of Fistulina hepatica and Cylindrobasidium torrendii.</title>
        <authorList>
            <person name="Floudas D."/>
            <person name="Held B.W."/>
            <person name="Riley R."/>
            <person name="Nagy L.G."/>
            <person name="Koehler G."/>
            <person name="Ransdell A.S."/>
            <person name="Younus H."/>
            <person name="Chow J."/>
            <person name="Chiniquy J."/>
            <person name="Lipzen A."/>
            <person name="Tritt A."/>
            <person name="Sun H."/>
            <person name="Haridas S."/>
            <person name="LaButti K."/>
            <person name="Ohm R.A."/>
            <person name="Kues U."/>
            <person name="Blanchette R.A."/>
            <person name="Grigoriev I.V."/>
            <person name="Minto R.E."/>
            <person name="Hibbett D.S."/>
        </authorList>
    </citation>
    <scope>NUCLEOTIDE SEQUENCE [LARGE SCALE GENOMIC DNA]</scope>
    <source>
        <strain evidence="15 16">FP15055 ss-10</strain>
    </source>
</reference>
<dbReference type="GO" id="GO:0043161">
    <property type="term" value="P:proteasome-mediated ubiquitin-dependent protein catabolic process"/>
    <property type="evidence" value="ECO:0007669"/>
    <property type="project" value="TreeGrafter"/>
</dbReference>